<reference evidence="1" key="1">
    <citation type="journal article" date="2023" name="bioRxiv">
        <title>Improved chromosome-level genome assembly for marigold (Tagetes erecta).</title>
        <authorList>
            <person name="Jiang F."/>
            <person name="Yuan L."/>
            <person name="Wang S."/>
            <person name="Wang H."/>
            <person name="Xu D."/>
            <person name="Wang A."/>
            <person name="Fan W."/>
        </authorList>
    </citation>
    <scope>NUCLEOTIDE SEQUENCE</scope>
    <source>
        <strain evidence="1">WSJ</strain>
        <tissue evidence="1">Leaf</tissue>
    </source>
</reference>
<organism evidence="1 2">
    <name type="scientific">Tagetes erecta</name>
    <name type="common">African marigold</name>
    <dbReference type="NCBI Taxonomy" id="13708"/>
    <lineage>
        <taxon>Eukaryota</taxon>
        <taxon>Viridiplantae</taxon>
        <taxon>Streptophyta</taxon>
        <taxon>Embryophyta</taxon>
        <taxon>Tracheophyta</taxon>
        <taxon>Spermatophyta</taxon>
        <taxon>Magnoliopsida</taxon>
        <taxon>eudicotyledons</taxon>
        <taxon>Gunneridae</taxon>
        <taxon>Pentapetalae</taxon>
        <taxon>asterids</taxon>
        <taxon>campanulids</taxon>
        <taxon>Asterales</taxon>
        <taxon>Asteraceae</taxon>
        <taxon>Asteroideae</taxon>
        <taxon>Heliantheae alliance</taxon>
        <taxon>Tageteae</taxon>
        <taxon>Tagetes</taxon>
    </lineage>
</organism>
<dbReference type="Proteomes" id="UP001229421">
    <property type="component" value="Unassembled WGS sequence"/>
</dbReference>
<dbReference type="PANTHER" id="PTHR35131:SF1">
    <property type="entry name" value="EXPRESSED PROTEIN"/>
    <property type="match status" value="1"/>
</dbReference>
<dbReference type="EMBL" id="JAUHHV010000005">
    <property type="protein sequence ID" value="KAK1422615.1"/>
    <property type="molecule type" value="Genomic_DNA"/>
</dbReference>
<comment type="caution">
    <text evidence="1">The sequence shown here is derived from an EMBL/GenBank/DDBJ whole genome shotgun (WGS) entry which is preliminary data.</text>
</comment>
<evidence type="ECO:0000313" key="1">
    <source>
        <dbReference type="EMBL" id="KAK1422615.1"/>
    </source>
</evidence>
<keyword evidence="2" id="KW-1185">Reference proteome</keyword>
<dbReference type="PANTHER" id="PTHR35131">
    <property type="entry name" value="EXPRESSED PROTEIN"/>
    <property type="match status" value="1"/>
</dbReference>
<name>A0AAD8KGS9_TARER</name>
<protein>
    <submittedName>
        <fullName evidence="1">Uncharacterized protein</fullName>
    </submittedName>
</protein>
<sequence length="142" mass="15847">MNTTFATTILPEKMVCNDPVPIEVGACGTVGSLVMKEIEYFRRLEASCGGGGCDDGKYSVKNAAKPNKRRGDGDGSNFWSHFGFLTIIWRRGKSKGGGNSRCLPRMCTMLHVALNRHHDHKLNKNPRSSYRNLKDDINQFKL</sequence>
<evidence type="ECO:0000313" key="2">
    <source>
        <dbReference type="Proteomes" id="UP001229421"/>
    </source>
</evidence>
<proteinExistence type="predicted"/>
<dbReference type="AlphaFoldDB" id="A0AAD8KGS9"/>
<accession>A0AAD8KGS9</accession>
<gene>
    <name evidence="1" type="ORF">QVD17_17900</name>
</gene>